<evidence type="ECO:0000256" key="1">
    <source>
        <dbReference type="SAM" id="Coils"/>
    </source>
</evidence>
<organism evidence="4 5">
    <name type="scientific">Rhodoferax ferrireducens</name>
    <dbReference type="NCBI Taxonomy" id="192843"/>
    <lineage>
        <taxon>Bacteria</taxon>
        <taxon>Pseudomonadati</taxon>
        <taxon>Pseudomonadota</taxon>
        <taxon>Betaproteobacteria</taxon>
        <taxon>Burkholderiales</taxon>
        <taxon>Comamonadaceae</taxon>
        <taxon>Rhodoferax</taxon>
    </lineage>
</organism>
<keyword evidence="5" id="KW-1185">Reference proteome</keyword>
<evidence type="ECO:0000313" key="4">
    <source>
        <dbReference type="EMBL" id="MDR7378749.1"/>
    </source>
</evidence>
<gene>
    <name evidence="4" type="ORF">J2X19_003443</name>
</gene>
<evidence type="ECO:0000313" key="5">
    <source>
        <dbReference type="Proteomes" id="UP001180487"/>
    </source>
</evidence>
<keyword evidence="2" id="KW-0472">Membrane</keyword>
<evidence type="ECO:0000259" key="3">
    <source>
        <dbReference type="Pfam" id="PF05650"/>
    </source>
</evidence>
<keyword evidence="2" id="KW-1133">Transmembrane helix</keyword>
<dbReference type="Pfam" id="PF05650">
    <property type="entry name" value="DUF802"/>
    <property type="match status" value="1"/>
</dbReference>
<feature type="transmembrane region" description="Helical" evidence="2">
    <location>
        <begin position="30"/>
        <end position="49"/>
    </location>
</feature>
<sequence length="853" mass="90805">MNRFVFAAIFAIGLLGVAWVGYGFVGTSALALAVTAVIAGVYLLGALELRRFRADTASLATALAELAQPPADLPTWLERVPALLRNPVRMRVEGERSALPGLALTPYLVGLLVMLGMLGTFLGMVVTFKGAVFALEGSTDLHAIRSALAAPIKGLGLSFGSSVAGVAASAVLGLLSAMARRERLDVVRLLDARIATALRPFSMAQQRHDAFKAVQLQAHALPEVAARLQTMMDGMERRSQQLSEQLQGQQAQFHREVSGAYGELASSVSASLQASLAAAARAAGDSIQPVVQAAMAEMAQESTRLHQRVFDATQSQLHGLAQSWDAAAVRTADGWAAAQHNHVRSSEAQAARFDAALQGFADTFEQRSSTLLASVQTAAAQSRDAQAAADQLHLQGWTQALQSTTHTLQGEWRAMGEQALAQQQAVCQTLEKTAGAMVEHTSQRAETTLTQVADLVARSEALLAAHTAAEARWTQDQSERLAQLAKLSHTALQGFADTFEQRSSTLLASVQAAATQSREEQTAADQLHLQGWTQALQSTTHTLQGEWRAMGEQALSQQQAVCQTLEKTASEMVAHTSQRAETTLAQVADLVDRSEALLASHTEAEGRWTQQQGERLDQLASLWRTELAALRAEESTRGQAAVDRLAQLQSAVVTHLATLGTALEEPMARLMATAAEAPQAAAEVIAQLRKQMAGFSERDNQAFAERTQLVAQLDTLLQTLNQAAGDQRTAIESLVASAASVLDSAGGQFAQAVEAHTSQTAQVAAQVTGSAVELASLGEAFGHGVQLFSTSNEKLADSLQRVEGAIQQSATRSDEQLAYYVAQAREVIDLSIAAQQTVVEDMRRLRSAEGVAG</sequence>
<keyword evidence="2" id="KW-0812">Transmembrane</keyword>
<reference evidence="4 5" key="1">
    <citation type="submission" date="2023-07" db="EMBL/GenBank/DDBJ databases">
        <title>Sorghum-associated microbial communities from plants grown in Nebraska, USA.</title>
        <authorList>
            <person name="Schachtman D."/>
        </authorList>
    </citation>
    <scope>NUCLEOTIDE SEQUENCE [LARGE SCALE GENOMIC DNA]</scope>
    <source>
        <strain evidence="4 5">BE313</strain>
    </source>
</reference>
<feature type="domain" description="DUF802" evidence="3">
    <location>
        <begin position="321"/>
        <end position="372"/>
    </location>
</feature>
<dbReference type="RefSeq" id="WP_310375027.1">
    <property type="nucleotide sequence ID" value="NZ_JAVDXT010000003.1"/>
</dbReference>
<name>A0ABU2CBN8_9BURK</name>
<dbReference type="Proteomes" id="UP001180487">
    <property type="component" value="Unassembled WGS sequence"/>
</dbReference>
<keyword evidence="1" id="KW-0175">Coiled coil</keyword>
<comment type="caution">
    <text evidence="4">The sequence shown here is derived from an EMBL/GenBank/DDBJ whole genome shotgun (WGS) entry which is preliminary data.</text>
</comment>
<dbReference type="EMBL" id="JAVDXT010000003">
    <property type="protein sequence ID" value="MDR7378749.1"/>
    <property type="molecule type" value="Genomic_DNA"/>
</dbReference>
<dbReference type="InterPro" id="IPR008520">
    <property type="entry name" value="DUF802"/>
</dbReference>
<accession>A0ABU2CBN8</accession>
<feature type="transmembrane region" description="Helical" evidence="2">
    <location>
        <begin position="155"/>
        <end position="175"/>
    </location>
</feature>
<proteinExistence type="predicted"/>
<evidence type="ECO:0000256" key="2">
    <source>
        <dbReference type="SAM" id="Phobius"/>
    </source>
</evidence>
<feature type="transmembrane region" description="Helical" evidence="2">
    <location>
        <begin position="107"/>
        <end position="135"/>
    </location>
</feature>
<feature type="coiled-coil region" evidence="1">
    <location>
        <begin position="225"/>
        <end position="252"/>
    </location>
</feature>
<protein>
    <submittedName>
        <fullName evidence="4">CYTH domain-containing protein</fullName>
    </submittedName>
</protein>